<dbReference type="SUPFAM" id="SSF51126">
    <property type="entry name" value="Pectin lyase-like"/>
    <property type="match status" value="1"/>
</dbReference>
<dbReference type="Gene3D" id="2.160.20.10">
    <property type="entry name" value="Single-stranded right-handed beta-helix, Pectin lyase-like"/>
    <property type="match status" value="1"/>
</dbReference>
<organism evidence="1">
    <name type="scientific">marine sediment metagenome</name>
    <dbReference type="NCBI Taxonomy" id="412755"/>
    <lineage>
        <taxon>unclassified sequences</taxon>
        <taxon>metagenomes</taxon>
        <taxon>ecological metagenomes</taxon>
    </lineage>
</organism>
<dbReference type="InterPro" id="IPR012334">
    <property type="entry name" value="Pectin_lyas_fold"/>
</dbReference>
<comment type="caution">
    <text evidence="1">The sequence shown here is derived from an EMBL/GenBank/DDBJ whole genome shotgun (WGS) entry which is preliminary data.</text>
</comment>
<evidence type="ECO:0000313" key="1">
    <source>
        <dbReference type="EMBL" id="GAG19116.1"/>
    </source>
</evidence>
<evidence type="ECO:0008006" key="2">
    <source>
        <dbReference type="Google" id="ProtNLM"/>
    </source>
</evidence>
<feature type="non-terminal residue" evidence="1">
    <location>
        <position position="83"/>
    </location>
</feature>
<accession>X0X2A2</accession>
<proteinExistence type="predicted"/>
<name>X0X2A2_9ZZZZ</name>
<dbReference type="AlphaFoldDB" id="X0X2A2"/>
<reference evidence="1" key="1">
    <citation type="journal article" date="2014" name="Front. Microbiol.">
        <title>High frequency of phylogenetically diverse reductive dehalogenase-homologous genes in deep subseafloor sedimentary metagenomes.</title>
        <authorList>
            <person name="Kawai M."/>
            <person name="Futagami T."/>
            <person name="Toyoda A."/>
            <person name="Takaki Y."/>
            <person name="Nishi S."/>
            <person name="Hori S."/>
            <person name="Arai W."/>
            <person name="Tsubouchi T."/>
            <person name="Morono Y."/>
            <person name="Uchiyama I."/>
            <person name="Ito T."/>
            <person name="Fujiyama A."/>
            <person name="Inagaki F."/>
            <person name="Takami H."/>
        </authorList>
    </citation>
    <scope>NUCLEOTIDE SEQUENCE</scope>
    <source>
        <strain evidence="1">Expedition CK06-06</strain>
    </source>
</reference>
<dbReference type="EMBL" id="BARS01035489">
    <property type="protein sequence ID" value="GAG19116.1"/>
    <property type="molecule type" value="Genomic_DNA"/>
</dbReference>
<sequence>MDEIDMKKIIISILVIGLLLTTSMTYVNAVACKRIIFVDVDAAPGGDGTYAHPYQSIQEGVNNANVGNKVYVFSGTYFENVFI</sequence>
<dbReference type="InterPro" id="IPR011050">
    <property type="entry name" value="Pectin_lyase_fold/virulence"/>
</dbReference>
<protein>
    <recommendedName>
        <fullName evidence="2">DUF1565 domain-containing protein</fullName>
    </recommendedName>
</protein>
<gene>
    <name evidence="1" type="ORF">S01H1_54674</name>
</gene>